<dbReference type="EMBL" id="JAIVFP010000001">
    <property type="protein sequence ID" value="MCI4682549.1"/>
    <property type="molecule type" value="Genomic_DNA"/>
</dbReference>
<evidence type="ECO:0000256" key="1">
    <source>
        <dbReference type="ARBA" id="ARBA00022617"/>
    </source>
</evidence>
<evidence type="ECO:0000256" key="3">
    <source>
        <dbReference type="ARBA" id="ARBA00023004"/>
    </source>
</evidence>
<dbReference type="InterPro" id="IPR009056">
    <property type="entry name" value="Cyt_c-like_dom"/>
</dbReference>
<dbReference type="PROSITE" id="PS51007">
    <property type="entry name" value="CYTC"/>
    <property type="match status" value="1"/>
</dbReference>
<accession>A0ABS9Z4I9</accession>
<feature type="domain" description="Cytochrome c" evidence="6">
    <location>
        <begin position="56"/>
        <end position="153"/>
    </location>
</feature>
<dbReference type="InterPro" id="IPR036909">
    <property type="entry name" value="Cyt_c-like_dom_sf"/>
</dbReference>
<feature type="signal peptide" evidence="5">
    <location>
        <begin position="1"/>
        <end position="24"/>
    </location>
</feature>
<evidence type="ECO:0000256" key="2">
    <source>
        <dbReference type="ARBA" id="ARBA00022723"/>
    </source>
</evidence>
<evidence type="ECO:0000313" key="7">
    <source>
        <dbReference type="EMBL" id="MCI4682549.1"/>
    </source>
</evidence>
<protein>
    <submittedName>
        <fullName evidence="7">Cytochrome c-550 PedF</fullName>
    </submittedName>
</protein>
<dbReference type="Proteomes" id="UP001139104">
    <property type="component" value="Unassembled WGS sequence"/>
</dbReference>
<evidence type="ECO:0000313" key="8">
    <source>
        <dbReference type="Proteomes" id="UP001139104"/>
    </source>
</evidence>
<reference evidence="7" key="1">
    <citation type="journal article" date="2022" name="ISME J.">
        <title>Identification of active gaseous-alkane degraders at natural gas seeps.</title>
        <authorList>
            <person name="Farhan Ul Haque M."/>
            <person name="Hernandez M."/>
            <person name="Crombie A.T."/>
            <person name="Murrell J.C."/>
        </authorList>
    </citation>
    <scope>NUCLEOTIDE SEQUENCE</scope>
    <source>
        <strain evidence="7">PC2</strain>
    </source>
</reference>
<comment type="caution">
    <text evidence="7">The sequence shown here is derived from an EMBL/GenBank/DDBJ whole genome shotgun (WGS) entry which is preliminary data.</text>
</comment>
<name>A0ABS9Z4I9_9HYPH</name>
<keyword evidence="1 4" id="KW-0349">Heme</keyword>
<keyword evidence="3 4" id="KW-0408">Iron</keyword>
<feature type="chain" id="PRO_5047528811" evidence="5">
    <location>
        <begin position="25"/>
        <end position="160"/>
    </location>
</feature>
<keyword evidence="8" id="KW-1185">Reference proteome</keyword>
<keyword evidence="2 4" id="KW-0479">Metal-binding</keyword>
<evidence type="ECO:0000256" key="5">
    <source>
        <dbReference type="SAM" id="SignalP"/>
    </source>
</evidence>
<dbReference type="RefSeq" id="WP_243066552.1">
    <property type="nucleotide sequence ID" value="NZ_JAIVFK010000004.1"/>
</dbReference>
<dbReference type="InterPro" id="IPR030991">
    <property type="entry name" value="c550_proteobact"/>
</dbReference>
<dbReference type="SUPFAM" id="SSF46626">
    <property type="entry name" value="Cytochrome c"/>
    <property type="match status" value="1"/>
</dbReference>
<sequence length="160" mass="16952">MRKITGAAGLAAGFLLLASVEVMAHGDVTPHPVDTTGLPPLGKTWVDSNPYRGNAKAIAIGSVGYYHNCAACHGLNAEAGGMAPDLLQIAKDCVTETSAEEKASCFKDSDDYFKGVVLEGHKNSEGRVTMPSYSSVFTQEAVWAIKAYLDKRTADEAKTN</sequence>
<gene>
    <name evidence="7" type="primary">pedF</name>
    <name evidence="7" type="ORF">K2U94_07205</name>
</gene>
<evidence type="ECO:0000259" key="6">
    <source>
        <dbReference type="PROSITE" id="PS51007"/>
    </source>
</evidence>
<organism evidence="7 8">
    <name type="scientific">Candidatus Rhodoblastus alkanivorans</name>
    <dbReference type="NCBI Taxonomy" id="2954117"/>
    <lineage>
        <taxon>Bacteria</taxon>
        <taxon>Pseudomonadati</taxon>
        <taxon>Pseudomonadota</taxon>
        <taxon>Alphaproteobacteria</taxon>
        <taxon>Hyphomicrobiales</taxon>
        <taxon>Rhodoblastaceae</taxon>
        <taxon>Rhodoblastus</taxon>
    </lineage>
</organism>
<evidence type="ECO:0000256" key="4">
    <source>
        <dbReference type="PROSITE-ProRule" id="PRU00433"/>
    </source>
</evidence>
<dbReference type="Gene3D" id="1.10.760.10">
    <property type="entry name" value="Cytochrome c-like domain"/>
    <property type="match status" value="1"/>
</dbReference>
<keyword evidence="5" id="KW-0732">Signal</keyword>
<dbReference type="NCBIfam" id="TIGR04494">
    <property type="entry name" value="c550_PedF"/>
    <property type="match status" value="1"/>
</dbReference>
<dbReference type="Pfam" id="PF13442">
    <property type="entry name" value="Cytochrome_CBB3"/>
    <property type="match status" value="1"/>
</dbReference>
<proteinExistence type="predicted"/>